<protein>
    <recommendedName>
        <fullName evidence="2">Ig-like domain-containing protein</fullName>
    </recommendedName>
</protein>
<dbReference type="InterPro" id="IPR036179">
    <property type="entry name" value="Ig-like_dom_sf"/>
</dbReference>
<reference evidence="4" key="1">
    <citation type="journal article" date="2015" name="Nat. Genet.">
        <title>The genome and transcriptome of the zoonotic hookworm Ancylostoma ceylanicum identify infection-specific gene families.</title>
        <authorList>
            <person name="Schwarz E.M."/>
            <person name="Hu Y."/>
            <person name="Antoshechkin I."/>
            <person name="Miller M.M."/>
            <person name="Sternberg P.W."/>
            <person name="Aroian R.V."/>
        </authorList>
    </citation>
    <scope>NUCLEOTIDE SEQUENCE</scope>
    <source>
        <strain evidence="4">HY135</strain>
    </source>
</reference>
<keyword evidence="4" id="KW-1185">Reference proteome</keyword>
<sequence>MITQFIYNYWIVELCIASPRMIILLVALCCDYLVQADIASILKLKSERAKSWLEDTERFQYDIECNWLREDERAIRVAEKRCPPLPPTTSPPPTTTKKSFLPPWLLERLKRRKKKAIFSIRTKRALMSAFSLGGMKSVEIDLNHNHLSHELLSGISLSLTCNEEVRKAWGNYTDTTVTWYVNNQLIQNQKLEWRVTVSTEGILNIWPLLEEDVGNYECAVDGNIMGSGLMHIVSKSEAVINGLYNYAYVTVFYIPAAIYAVILISRDVSKPPTKSKREDKMTAFLEEYVLKNGAEVKENIAKVIYGDQFEERKAEITKTLAAGVGPNGT</sequence>
<keyword evidence="1" id="KW-0812">Transmembrane</keyword>
<evidence type="ECO:0000259" key="2">
    <source>
        <dbReference type="PROSITE" id="PS50835"/>
    </source>
</evidence>
<proteinExistence type="predicted"/>
<dbReference type="AlphaFoldDB" id="A0A016S529"/>
<dbReference type="OrthoDB" id="5858502at2759"/>
<accession>A0A016S529</accession>
<dbReference type="Gene3D" id="2.60.40.10">
    <property type="entry name" value="Immunoglobulins"/>
    <property type="match status" value="1"/>
</dbReference>
<dbReference type="Proteomes" id="UP000024635">
    <property type="component" value="Unassembled WGS sequence"/>
</dbReference>
<dbReference type="InterPro" id="IPR013783">
    <property type="entry name" value="Ig-like_fold"/>
</dbReference>
<dbReference type="SUPFAM" id="SSF48726">
    <property type="entry name" value="Immunoglobulin"/>
    <property type="match status" value="1"/>
</dbReference>
<evidence type="ECO:0000313" key="4">
    <source>
        <dbReference type="Proteomes" id="UP000024635"/>
    </source>
</evidence>
<evidence type="ECO:0000313" key="3">
    <source>
        <dbReference type="EMBL" id="EYB85349.1"/>
    </source>
</evidence>
<organism evidence="3 4">
    <name type="scientific">Ancylostoma ceylanicum</name>
    <dbReference type="NCBI Taxonomy" id="53326"/>
    <lineage>
        <taxon>Eukaryota</taxon>
        <taxon>Metazoa</taxon>
        <taxon>Ecdysozoa</taxon>
        <taxon>Nematoda</taxon>
        <taxon>Chromadorea</taxon>
        <taxon>Rhabditida</taxon>
        <taxon>Rhabditina</taxon>
        <taxon>Rhabditomorpha</taxon>
        <taxon>Strongyloidea</taxon>
        <taxon>Ancylostomatidae</taxon>
        <taxon>Ancylostomatinae</taxon>
        <taxon>Ancylostoma</taxon>
    </lineage>
</organism>
<dbReference type="CDD" id="cd00096">
    <property type="entry name" value="Ig"/>
    <property type="match status" value="1"/>
</dbReference>
<gene>
    <name evidence="3" type="primary">Acey_s0300.g1815</name>
    <name evidence="3" type="synonym">Acey-F28D1.8</name>
    <name evidence="3" type="ORF">Y032_0300g1815</name>
</gene>
<keyword evidence="1" id="KW-0472">Membrane</keyword>
<feature type="domain" description="Ig-like" evidence="2">
    <location>
        <begin position="154"/>
        <end position="234"/>
    </location>
</feature>
<dbReference type="Pfam" id="PF00047">
    <property type="entry name" value="ig"/>
    <property type="match status" value="1"/>
</dbReference>
<dbReference type="PROSITE" id="PS50835">
    <property type="entry name" value="IG_LIKE"/>
    <property type="match status" value="1"/>
</dbReference>
<name>A0A016S529_9BILA</name>
<keyword evidence="1" id="KW-1133">Transmembrane helix</keyword>
<dbReference type="InterPro" id="IPR013151">
    <property type="entry name" value="Immunoglobulin_dom"/>
</dbReference>
<dbReference type="InterPro" id="IPR007110">
    <property type="entry name" value="Ig-like_dom"/>
</dbReference>
<evidence type="ECO:0000256" key="1">
    <source>
        <dbReference type="SAM" id="Phobius"/>
    </source>
</evidence>
<feature type="transmembrane region" description="Helical" evidence="1">
    <location>
        <begin position="243"/>
        <end position="264"/>
    </location>
</feature>
<dbReference type="EMBL" id="JARK01001636">
    <property type="protein sequence ID" value="EYB85349.1"/>
    <property type="molecule type" value="Genomic_DNA"/>
</dbReference>
<comment type="caution">
    <text evidence="3">The sequence shown here is derived from an EMBL/GenBank/DDBJ whole genome shotgun (WGS) entry which is preliminary data.</text>
</comment>